<dbReference type="PANTHER" id="PTHR30390">
    <property type="entry name" value="SEDOHEPTULOSE 7-PHOSPHATE ISOMERASE / DNAA INITIATOR-ASSOCIATING FACTOR FOR REPLICATION INITIATION"/>
    <property type="match status" value="1"/>
</dbReference>
<keyword evidence="10 15" id="KW-0862">Zinc</keyword>
<dbReference type="HAMAP" id="MF_00067">
    <property type="entry name" value="GmhA"/>
    <property type="match status" value="1"/>
</dbReference>
<dbReference type="InterPro" id="IPR050099">
    <property type="entry name" value="SIS_GmhA/DiaA_subfam"/>
</dbReference>
<comment type="subcellular location">
    <subcellularLocation>
        <location evidence="3 15">Cytoplasm</location>
    </subcellularLocation>
</comment>
<dbReference type="EMBL" id="CP157947">
    <property type="protein sequence ID" value="XBS68940.1"/>
    <property type="molecule type" value="Genomic_DNA"/>
</dbReference>
<comment type="subunit">
    <text evidence="6 15">Homotetramer.</text>
</comment>
<accession>A0AAU7Q7B3</accession>
<dbReference type="GO" id="GO:0097367">
    <property type="term" value="F:carbohydrate derivative binding"/>
    <property type="evidence" value="ECO:0007669"/>
    <property type="project" value="InterPro"/>
</dbReference>
<feature type="binding site" evidence="15">
    <location>
        <position position="180"/>
    </location>
    <ligand>
        <name>Zn(2+)</name>
        <dbReference type="ChEBI" id="CHEBI:29105"/>
    </ligand>
</feature>
<dbReference type="GO" id="GO:0005737">
    <property type="term" value="C:cytoplasm"/>
    <property type="evidence" value="ECO:0007669"/>
    <property type="project" value="UniProtKB-SubCell"/>
</dbReference>
<comment type="similarity">
    <text evidence="5 15">Belongs to the SIS family. GmhA subfamily.</text>
</comment>
<feature type="binding site" evidence="15">
    <location>
        <begin position="93"/>
        <end position="94"/>
    </location>
    <ligand>
        <name>substrate</name>
    </ligand>
</feature>
<feature type="binding site" evidence="15">
    <location>
        <position position="172"/>
    </location>
    <ligand>
        <name>Zn(2+)</name>
        <dbReference type="ChEBI" id="CHEBI:29105"/>
    </ligand>
</feature>
<comment type="cofactor">
    <cofactor evidence="15">
        <name>Zn(2+)</name>
        <dbReference type="ChEBI" id="CHEBI:29105"/>
    </cofactor>
    <text evidence="15">Binds 1 zinc ion per subunit.</text>
</comment>
<evidence type="ECO:0000256" key="4">
    <source>
        <dbReference type="ARBA" id="ARBA00004713"/>
    </source>
</evidence>
<evidence type="ECO:0000256" key="1">
    <source>
        <dbReference type="ARBA" id="ARBA00000348"/>
    </source>
</evidence>
<dbReference type="NCBIfam" id="NF001628">
    <property type="entry name" value="PRK00414.1"/>
    <property type="match status" value="1"/>
</dbReference>
<evidence type="ECO:0000256" key="14">
    <source>
        <dbReference type="ARBA" id="ARBA00077444"/>
    </source>
</evidence>
<dbReference type="SUPFAM" id="SSF53697">
    <property type="entry name" value="SIS domain"/>
    <property type="match status" value="1"/>
</dbReference>
<feature type="binding site" evidence="15">
    <location>
        <begin position="52"/>
        <end position="54"/>
    </location>
    <ligand>
        <name>substrate</name>
    </ligand>
</feature>
<dbReference type="GO" id="GO:0005975">
    <property type="term" value="P:carbohydrate metabolic process"/>
    <property type="evidence" value="ECO:0007669"/>
    <property type="project" value="UniProtKB-UniRule"/>
</dbReference>
<comment type="catalytic activity">
    <reaction evidence="1 15">
        <text>2 D-sedoheptulose 7-phosphate = D-glycero-alpha-D-manno-heptose 7-phosphate + D-glycero-beta-D-manno-heptose 7-phosphate</text>
        <dbReference type="Rhea" id="RHEA:27489"/>
        <dbReference type="ChEBI" id="CHEBI:57483"/>
        <dbReference type="ChEBI" id="CHEBI:60203"/>
        <dbReference type="ChEBI" id="CHEBI:60204"/>
        <dbReference type="EC" id="5.3.1.28"/>
    </reaction>
</comment>
<dbReference type="Pfam" id="PF13580">
    <property type="entry name" value="SIS_2"/>
    <property type="match status" value="1"/>
</dbReference>
<dbReference type="Gene3D" id="3.40.50.10490">
    <property type="entry name" value="Glucose-6-phosphate isomerase like protein, domain 1"/>
    <property type="match status" value="1"/>
</dbReference>
<keyword evidence="9 15" id="KW-0479">Metal-binding</keyword>
<comment type="function">
    <text evidence="2 15">Catalyzes the isomerization of sedoheptulose 7-phosphate in D-glycero-D-manno-heptose 7-phosphate.</text>
</comment>
<dbReference type="EC" id="5.3.1.28" evidence="7 15"/>
<gene>
    <name evidence="17" type="primary">lpcA</name>
    <name evidence="15" type="synonym">gmhA</name>
    <name evidence="17" type="ORF">ABK905_20685</name>
</gene>
<reference evidence="17" key="1">
    <citation type="submission" date="2024-06" db="EMBL/GenBank/DDBJ databases">
        <authorList>
            <person name="Coelho C."/>
            <person name="Bento M."/>
            <person name="Garcia E."/>
            <person name="Camelo A."/>
            <person name="Brandao I."/>
            <person name="Espirito Santo C."/>
            <person name="Trovao J."/>
            <person name="Verissimo A."/>
            <person name="Costa J."/>
            <person name="Tiago I."/>
        </authorList>
    </citation>
    <scope>NUCLEOTIDE SEQUENCE</scope>
    <source>
        <strain evidence="17">KWT182</strain>
    </source>
</reference>
<feature type="binding site" evidence="15">
    <location>
        <position position="65"/>
    </location>
    <ligand>
        <name>Zn(2+)</name>
        <dbReference type="ChEBI" id="CHEBI:29105"/>
    </ligand>
</feature>
<proteinExistence type="inferred from homology"/>
<feature type="binding site" evidence="15">
    <location>
        <position position="61"/>
    </location>
    <ligand>
        <name>Zn(2+)</name>
        <dbReference type="ChEBI" id="CHEBI:29105"/>
    </ligand>
</feature>
<dbReference type="GO" id="GO:0008968">
    <property type="term" value="F:D-sedoheptulose 7-phosphate isomerase activity"/>
    <property type="evidence" value="ECO:0007669"/>
    <property type="project" value="UniProtKB-UniRule"/>
</dbReference>
<dbReference type="CDD" id="cd05006">
    <property type="entry name" value="SIS_GmhA"/>
    <property type="match status" value="1"/>
</dbReference>
<feature type="binding site" evidence="15">
    <location>
        <position position="124"/>
    </location>
    <ligand>
        <name>substrate</name>
    </ligand>
</feature>
<evidence type="ECO:0000256" key="9">
    <source>
        <dbReference type="ARBA" id="ARBA00022723"/>
    </source>
</evidence>
<dbReference type="GO" id="GO:0008270">
    <property type="term" value="F:zinc ion binding"/>
    <property type="evidence" value="ECO:0007669"/>
    <property type="project" value="UniProtKB-UniRule"/>
</dbReference>
<evidence type="ECO:0000256" key="5">
    <source>
        <dbReference type="ARBA" id="ARBA00009894"/>
    </source>
</evidence>
<comment type="miscellaneous">
    <text evidence="15">The reaction produces a racemic mixture of D-glycero-alpha-D-manno-heptose 7-phosphate and D-glycero-beta-D-manno-heptose 7-phosphate.</text>
</comment>
<dbReference type="FunFam" id="3.40.50.10490:FF:000013">
    <property type="entry name" value="Phosphoheptose isomerase"/>
    <property type="match status" value="1"/>
</dbReference>
<dbReference type="GO" id="GO:1901135">
    <property type="term" value="P:carbohydrate derivative metabolic process"/>
    <property type="evidence" value="ECO:0007669"/>
    <property type="project" value="InterPro"/>
</dbReference>
<keyword evidence="8 15" id="KW-0963">Cytoplasm</keyword>
<keyword evidence="12 15" id="KW-0119">Carbohydrate metabolism</keyword>
<feature type="binding site" evidence="15">
    <location>
        <position position="65"/>
    </location>
    <ligand>
        <name>substrate</name>
    </ligand>
</feature>
<feature type="binding site" evidence="15">
    <location>
        <position position="172"/>
    </location>
    <ligand>
        <name>substrate</name>
    </ligand>
</feature>
<evidence type="ECO:0000256" key="10">
    <source>
        <dbReference type="ARBA" id="ARBA00022833"/>
    </source>
</evidence>
<protein>
    <recommendedName>
        <fullName evidence="13 15">Phosphoheptose isomerase</fullName>
        <ecNumber evidence="7 15">5.3.1.28</ecNumber>
    </recommendedName>
    <alternativeName>
        <fullName evidence="14 15">Sedoheptulose 7-phosphate isomerase</fullName>
    </alternativeName>
</protein>
<dbReference type="InterPro" id="IPR004515">
    <property type="entry name" value="Phosphoheptose_Isoase"/>
</dbReference>
<evidence type="ECO:0000256" key="2">
    <source>
        <dbReference type="ARBA" id="ARBA00003172"/>
    </source>
</evidence>
<organism evidence="17">
    <name type="scientific">Acerihabitans sp. KWT182</name>
    <dbReference type="NCBI Taxonomy" id="3157919"/>
    <lineage>
        <taxon>Bacteria</taxon>
        <taxon>Pseudomonadati</taxon>
        <taxon>Pseudomonadota</taxon>
        <taxon>Gammaproteobacteria</taxon>
        <taxon>Enterobacterales</taxon>
        <taxon>Pectobacteriaceae</taxon>
        <taxon>Acerihabitans</taxon>
    </lineage>
</organism>
<sequence>MYQDLIRNELNEAALTLANFLKDDKNIQSIEDAAKLIADSFKAGGKVLSCGNGGSHCDAMHFAEELTGRYRDNRPAYPAIAISDPSHLSCVSNDYGYDFVFSRYIEALGNKGDVLLGISTSGNSSNIIRAVEAARAKGMKVIVLTGKDGGKMAGTADVEIRVPHFGYADRIQEIHIKSIHILIQLIEKEMAAAA</sequence>
<name>A0AAU7Q7B3_9GAMM</name>
<dbReference type="NCBIfam" id="TIGR00441">
    <property type="entry name" value="gmhA"/>
    <property type="match status" value="1"/>
</dbReference>
<dbReference type="PROSITE" id="PS51464">
    <property type="entry name" value="SIS"/>
    <property type="match status" value="1"/>
</dbReference>
<feature type="binding site" evidence="15">
    <location>
        <begin position="119"/>
        <end position="121"/>
    </location>
    <ligand>
        <name>substrate</name>
    </ligand>
</feature>
<dbReference type="InterPro" id="IPR046348">
    <property type="entry name" value="SIS_dom_sf"/>
</dbReference>
<keyword evidence="11 15" id="KW-0413">Isomerase</keyword>
<evidence type="ECO:0000256" key="7">
    <source>
        <dbReference type="ARBA" id="ARBA00012580"/>
    </source>
</evidence>
<dbReference type="PANTHER" id="PTHR30390:SF7">
    <property type="entry name" value="PHOSPHOHEPTOSE ISOMERASE"/>
    <property type="match status" value="1"/>
</dbReference>
<evidence type="ECO:0000256" key="3">
    <source>
        <dbReference type="ARBA" id="ARBA00004496"/>
    </source>
</evidence>
<evidence type="ECO:0000313" key="17">
    <source>
        <dbReference type="EMBL" id="XBS68940.1"/>
    </source>
</evidence>
<evidence type="ECO:0000256" key="13">
    <source>
        <dbReference type="ARBA" id="ARBA00072588"/>
    </source>
</evidence>
<evidence type="ECO:0000256" key="11">
    <source>
        <dbReference type="ARBA" id="ARBA00023235"/>
    </source>
</evidence>
<dbReference type="InterPro" id="IPR035461">
    <property type="entry name" value="GmhA/DiaA"/>
</dbReference>
<comment type="pathway">
    <text evidence="4">Bacterial outer membrane biogenesis; LPS core biosynthesis.</text>
</comment>
<comment type="pathway">
    <text evidence="15">Carbohydrate biosynthesis; D-glycero-D-manno-heptose 7-phosphate biosynthesis; D-glycero-alpha-D-manno-heptose 7-phosphate and D-glycero-beta-D-manno-heptose 7-phosphate from sedoheptulose 7-phosphate: step 1/1.</text>
</comment>
<evidence type="ECO:0000256" key="12">
    <source>
        <dbReference type="ARBA" id="ARBA00023277"/>
    </source>
</evidence>
<evidence type="ECO:0000256" key="8">
    <source>
        <dbReference type="ARBA" id="ARBA00022490"/>
    </source>
</evidence>
<feature type="domain" description="SIS" evidence="16">
    <location>
        <begin position="37"/>
        <end position="194"/>
    </location>
</feature>
<evidence type="ECO:0000259" key="16">
    <source>
        <dbReference type="PROSITE" id="PS51464"/>
    </source>
</evidence>
<evidence type="ECO:0000256" key="15">
    <source>
        <dbReference type="HAMAP-Rule" id="MF_00067"/>
    </source>
</evidence>
<evidence type="ECO:0000256" key="6">
    <source>
        <dbReference type="ARBA" id="ARBA00011881"/>
    </source>
</evidence>
<dbReference type="InterPro" id="IPR001347">
    <property type="entry name" value="SIS_dom"/>
</dbReference>
<dbReference type="AlphaFoldDB" id="A0AAU7Q7B3"/>